<dbReference type="InterPro" id="IPR006170">
    <property type="entry name" value="PBP/GOBP"/>
</dbReference>
<dbReference type="SUPFAM" id="SSF47565">
    <property type="entry name" value="Insect pheromone/odorant-binding proteins"/>
    <property type="match status" value="1"/>
</dbReference>
<dbReference type="Pfam" id="PF01395">
    <property type="entry name" value="PBP_GOBP"/>
    <property type="match status" value="1"/>
</dbReference>
<sequence>MSLNLVVFVGFCLAVIQALSIPYRDISADSLRKIGESCLDEVHLDPTVVSQVLKTGILSQEDKYKKFLVCSYKKQGYLSHDGKRFNYETLDGMLKFLHYTSEELKQLDHCESIRASEPSELVYENLKCILEGLKKIDRMREMRKIEEELENNMIDTGDEVVVD</sequence>
<evidence type="ECO:0000256" key="1">
    <source>
        <dbReference type="SAM" id="SignalP"/>
    </source>
</evidence>
<dbReference type="Gene3D" id="1.10.238.20">
    <property type="entry name" value="Pheromone/general odorant binding protein domain"/>
    <property type="match status" value="1"/>
</dbReference>
<evidence type="ECO:0000313" key="2">
    <source>
        <dbReference type="EMBL" id="AVI04894.1"/>
    </source>
</evidence>
<proteinExistence type="evidence at transcript level"/>
<dbReference type="InterPro" id="IPR036728">
    <property type="entry name" value="PBP_GOBP_sf"/>
</dbReference>
<reference evidence="2" key="1">
    <citation type="submission" date="2017-03" db="EMBL/GenBank/DDBJ databases">
        <title>Hypothetical protein related to olfaction in boll weevil.</title>
        <authorList>
            <person name="Pires Paula D."/>
            <person name="C Togawa R."/>
        </authorList>
    </citation>
    <scope>NUCLEOTIDE SEQUENCE</scope>
</reference>
<protein>
    <submittedName>
        <fullName evidence="2">Putative odorant-binding protein 14</fullName>
    </submittedName>
</protein>
<dbReference type="GO" id="GO:0005549">
    <property type="term" value="F:odorant binding"/>
    <property type="evidence" value="ECO:0007669"/>
    <property type="project" value="InterPro"/>
</dbReference>
<dbReference type="AlphaFoldDB" id="A0A2P9JZF3"/>
<dbReference type="CDD" id="cd23992">
    <property type="entry name" value="PBP_GOBP"/>
    <property type="match status" value="1"/>
</dbReference>
<organism evidence="2">
    <name type="scientific">Anthonomus grandis</name>
    <name type="common">Mexican cotton boll weevil</name>
    <name type="synonym">Anthonomus thurberiae</name>
    <dbReference type="NCBI Taxonomy" id="7044"/>
    <lineage>
        <taxon>Eukaryota</taxon>
        <taxon>Metazoa</taxon>
        <taxon>Ecdysozoa</taxon>
        <taxon>Arthropoda</taxon>
        <taxon>Hexapoda</taxon>
        <taxon>Insecta</taxon>
        <taxon>Pterygota</taxon>
        <taxon>Neoptera</taxon>
        <taxon>Endopterygota</taxon>
        <taxon>Coleoptera</taxon>
        <taxon>Polyphaga</taxon>
        <taxon>Cucujiformia</taxon>
        <taxon>Curculionidae</taxon>
        <taxon>Curculioninae</taxon>
        <taxon>Anthonomini</taxon>
        <taxon>Anthonomus</taxon>
    </lineage>
</organism>
<feature type="chain" id="PRO_5015136291" evidence="1">
    <location>
        <begin position="19"/>
        <end position="163"/>
    </location>
</feature>
<keyword evidence="1" id="KW-0732">Signal</keyword>
<name>A0A2P9JZF3_ANTGR</name>
<feature type="signal peptide" evidence="1">
    <location>
        <begin position="1"/>
        <end position="18"/>
    </location>
</feature>
<dbReference type="EMBL" id="KY826466">
    <property type="protein sequence ID" value="AVI04894.1"/>
    <property type="molecule type" value="mRNA"/>
</dbReference>
<accession>A0A2P9JZF3</accession>